<comment type="caution">
    <text evidence="9">The sequence shown here is derived from an EMBL/GenBank/DDBJ whole genome shotgun (WGS) entry which is preliminary data.</text>
</comment>
<comment type="subcellular location">
    <subcellularLocation>
        <location evidence="1">Cell membrane</location>
        <topology evidence="1">Multi-pass membrane protein</topology>
    </subcellularLocation>
</comment>
<dbReference type="InterPro" id="IPR010290">
    <property type="entry name" value="TM_effector"/>
</dbReference>
<dbReference type="SUPFAM" id="SSF103473">
    <property type="entry name" value="MFS general substrate transporter"/>
    <property type="match status" value="1"/>
</dbReference>
<dbReference type="PROSITE" id="PS50850">
    <property type="entry name" value="MFS"/>
    <property type="match status" value="1"/>
</dbReference>
<dbReference type="RefSeq" id="WP_189092521.1">
    <property type="nucleotide sequence ID" value="NZ_BMQL01000038.1"/>
</dbReference>
<dbReference type="PANTHER" id="PTHR23513">
    <property type="entry name" value="INTEGRAL MEMBRANE EFFLUX PROTEIN-RELATED"/>
    <property type="match status" value="1"/>
</dbReference>
<reference evidence="9" key="1">
    <citation type="journal article" date="2014" name="Int. J. Syst. Evol. Microbiol.">
        <title>Complete genome sequence of Corynebacterium casei LMG S-19264T (=DSM 44701T), isolated from a smear-ripened cheese.</title>
        <authorList>
            <consortium name="US DOE Joint Genome Institute (JGI-PGF)"/>
            <person name="Walter F."/>
            <person name="Albersmeier A."/>
            <person name="Kalinowski J."/>
            <person name="Ruckert C."/>
        </authorList>
    </citation>
    <scope>NUCLEOTIDE SEQUENCE</scope>
    <source>
        <strain evidence="9">JCM 31311</strain>
    </source>
</reference>
<organism evidence="9 10">
    <name type="scientific">Deinococcus ruber</name>
    <dbReference type="NCBI Taxonomy" id="1848197"/>
    <lineage>
        <taxon>Bacteria</taxon>
        <taxon>Thermotogati</taxon>
        <taxon>Deinococcota</taxon>
        <taxon>Deinococci</taxon>
        <taxon>Deinococcales</taxon>
        <taxon>Deinococcaceae</taxon>
        <taxon>Deinococcus</taxon>
    </lineage>
</organism>
<feature type="transmembrane region" description="Helical" evidence="7">
    <location>
        <begin position="86"/>
        <end position="109"/>
    </location>
</feature>
<feature type="transmembrane region" description="Helical" evidence="7">
    <location>
        <begin position="57"/>
        <end position="79"/>
    </location>
</feature>
<dbReference type="Proteomes" id="UP000603865">
    <property type="component" value="Unassembled WGS sequence"/>
</dbReference>
<dbReference type="InterPro" id="IPR036259">
    <property type="entry name" value="MFS_trans_sf"/>
</dbReference>
<dbReference type="GO" id="GO:0005886">
    <property type="term" value="C:plasma membrane"/>
    <property type="evidence" value="ECO:0007669"/>
    <property type="project" value="UniProtKB-SubCell"/>
</dbReference>
<evidence type="ECO:0000256" key="2">
    <source>
        <dbReference type="ARBA" id="ARBA00022448"/>
    </source>
</evidence>
<dbReference type="EMBL" id="BMQL01000038">
    <property type="protein sequence ID" value="GGR26488.1"/>
    <property type="molecule type" value="Genomic_DNA"/>
</dbReference>
<dbReference type="CDD" id="cd06173">
    <property type="entry name" value="MFS_MefA_like"/>
    <property type="match status" value="1"/>
</dbReference>
<evidence type="ECO:0000256" key="3">
    <source>
        <dbReference type="ARBA" id="ARBA00022475"/>
    </source>
</evidence>
<keyword evidence="6 7" id="KW-0472">Membrane</keyword>
<evidence type="ECO:0000256" key="6">
    <source>
        <dbReference type="ARBA" id="ARBA00023136"/>
    </source>
</evidence>
<evidence type="ECO:0000256" key="5">
    <source>
        <dbReference type="ARBA" id="ARBA00022989"/>
    </source>
</evidence>
<evidence type="ECO:0000256" key="7">
    <source>
        <dbReference type="SAM" id="Phobius"/>
    </source>
</evidence>
<name>A0A918FB10_9DEIO</name>
<sequence>MTGQGVARVSVQRGLWRQTDFLRLWGSETVSLFGSAITALALPLTAVTTLGATPTQMGFLGVAQFLPFLLLSLPLGVWVDRSRRRPLLVLANLGRAVLLALIPLGAALGWLHLNVVYPVAFLVGTLDTLFHLAYSSYLPGLVGQAGLLEGNSKVQASASVAEIAGPGLAGLLTGWLGAPTAIALDAVSYLLSALGIGTIRRVERPPEPHPTQIDLRAEVLAGLRLVFSSPLLRVMATEAGIFNGASQALSTLFVLYATRDLHLGADRLGLILGAGGVGALIGSLLAGPLARKLGFGRALVWSAMLCCVAPLLIPAAQGRPATLMGVLILAYFLEGTGVAASSIHFLSLRQAVTPLPLLGRMTASYRTLTYGVLPLGALLFGFLGDHLSVRTALWIGTGLMSVAWLWVRFSPVWHLHDLPARPESPPHGPCEAEHHS</sequence>
<keyword evidence="10" id="KW-1185">Reference proteome</keyword>
<evidence type="ECO:0000256" key="1">
    <source>
        <dbReference type="ARBA" id="ARBA00004651"/>
    </source>
</evidence>
<keyword evidence="5 7" id="KW-1133">Transmembrane helix</keyword>
<protein>
    <submittedName>
        <fullName evidence="9">MFS transporter</fullName>
    </submittedName>
</protein>
<feature type="transmembrane region" description="Helical" evidence="7">
    <location>
        <begin position="389"/>
        <end position="407"/>
    </location>
</feature>
<evidence type="ECO:0000256" key="4">
    <source>
        <dbReference type="ARBA" id="ARBA00022692"/>
    </source>
</evidence>
<dbReference type="Pfam" id="PF05977">
    <property type="entry name" value="MFS_3"/>
    <property type="match status" value="1"/>
</dbReference>
<gene>
    <name evidence="9" type="ORF">GCM10008957_42550</name>
</gene>
<keyword evidence="3" id="KW-1003">Cell membrane</keyword>
<dbReference type="AlphaFoldDB" id="A0A918FB10"/>
<keyword evidence="4 7" id="KW-0812">Transmembrane</keyword>
<dbReference type="InterPro" id="IPR020846">
    <property type="entry name" value="MFS_dom"/>
</dbReference>
<feature type="transmembrane region" description="Helical" evidence="7">
    <location>
        <begin position="323"/>
        <end position="346"/>
    </location>
</feature>
<feature type="transmembrane region" description="Helical" evidence="7">
    <location>
        <begin position="367"/>
        <end position="383"/>
    </location>
</feature>
<proteinExistence type="predicted"/>
<feature type="transmembrane region" description="Helical" evidence="7">
    <location>
        <begin position="21"/>
        <end position="45"/>
    </location>
</feature>
<feature type="domain" description="Major facilitator superfamily (MFS) profile" evidence="8">
    <location>
        <begin position="232"/>
        <end position="436"/>
    </location>
</feature>
<dbReference type="GO" id="GO:0022857">
    <property type="term" value="F:transmembrane transporter activity"/>
    <property type="evidence" value="ECO:0007669"/>
    <property type="project" value="InterPro"/>
</dbReference>
<reference evidence="9" key="2">
    <citation type="submission" date="2020-09" db="EMBL/GenBank/DDBJ databases">
        <authorList>
            <person name="Sun Q."/>
            <person name="Ohkuma M."/>
        </authorList>
    </citation>
    <scope>NUCLEOTIDE SEQUENCE</scope>
    <source>
        <strain evidence="9">JCM 31311</strain>
    </source>
</reference>
<feature type="transmembrane region" description="Helical" evidence="7">
    <location>
        <begin position="268"/>
        <end position="286"/>
    </location>
</feature>
<feature type="transmembrane region" description="Helical" evidence="7">
    <location>
        <begin position="298"/>
        <end position="317"/>
    </location>
</feature>
<evidence type="ECO:0000313" key="10">
    <source>
        <dbReference type="Proteomes" id="UP000603865"/>
    </source>
</evidence>
<evidence type="ECO:0000313" key="9">
    <source>
        <dbReference type="EMBL" id="GGR26488.1"/>
    </source>
</evidence>
<dbReference type="PANTHER" id="PTHR23513:SF6">
    <property type="entry name" value="MAJOR FACILITATOR SUPERFAMILY ASSOCIATED DOMAIN-CONTAINING PROTEIN"/>
    <property type="match status" value="1"/>
</dbReference>
<accession>A0A918FB10</accession>
<evidence type="ECO:0000259" key="8">
    <source>
        <dbReference type="PROSITE" id="PS50850"/>
    </source>
</evidence>
<dbReference type="Gene3D" id="1.20.1250.20">
    <property type="entry name" value="MFS general substrate transporter like domains"/>
    <property type="match status" value="1"/>
</dbReference>
<keyword evidence="2" id="KW-0813">Transport</keyword>